<comment type="caution">
    <text evidence="6">The sequence shown here is derived from an EMBL/GenBank/DDBJ whole genome shotgun (WGS) entry which is preliminary data.</text>
</comment>
<evidence type="ECO:0000256" key="2">
    <source>
        <dbReference type="ARBA" id="ARBA00023015"/>
    </source>
</evidence>
<keyword evidence="5" id="KW-0539">Nucleus</keyword>
<dbReference type="InterPro" id="IPR015300">
    <property type="entry name" value="DNA-bd_pseudobarrel_sf"/>
</dbReference>
<keyword evidence="2" id="KW-0805">Transcription regulation</keyword>
<proteinExistence type="predicted"/>
<gene>
    <name evidence="6" type="ORF">NE237_031449</name>
</gene>
<dbReference type="InterPro" id="IPR005508">
    <property type="entry name" value="At2g31720-like"/>
</dbReference>
<dbReference type="Gene3D" id="2.40.330.10">
    <property type="entry name" value="DNA-binding pseudobarrel domain"/>
    <property type="match status" value="1"/>
</dbReference>
<dbReference type="GO" id="GO:0005634">
    <property type="term" value="C:nucleus"/>
    <property type="evidence" value="ECO:0007669"/>
    <property type="project" value="UniProtKB-SubCell"/>
</dbReference>
<comment type="subcellular location">
    <subcellularLocation>
        <location evidence="1">Nucleus</location>
    </subcellularLocation>
</comment>
<keyword evidence="7" id="KW-1185">Reference proteome</keyword>
<dbReference type="AlphaFoldDB" id="A0A9Q0L1G6"/>
<evidence type="ECO:0000313" key="6">
    <source>
        <dbReference type="EMBL" id="KAJ4980612.1"/>
    </source>
</evidence>
<dbReference type="GO" id="GO:0003677">
    <property type="term" value="F:DNA binding"/>
    <property type="evidence" value="ECO:0007669"/>
    <property type="project" value="UniProtKB-KW"/>
</dbReference>
<protein>
    <submittedName>
        <fullName evidence="6">Uncharacterized protein</fullName>
    </submittedName>
</protein>
<name>A0A9Q0L1G6_9MAGN</name>
<reference evidence="6" key="1">
    <citation type="journal article" date="2023" name="Plant J.">
        <title>The genome of the king protea, Protea cynaroides.</title>
        <authorList>
            <person name="Chang J."/>
            <person name="Duong T.A."/>
            <person name="Schoeman C."/>
            <person name="Ma X."/>
            <person name="Roodt D."/>
            <person name="Barker N."/>
            <person name="Li Z."/>
            <person name="Van de Peer Y."/>
            <person name="Mizrachi E."/>
        </authorList>
    </citation>
    <scope>NUCLEOTIDE SEQUENCE</scope>
    <source>
        <tissue evidence="6">Young leaves</tissue>
    </source>
</reference>
<keyword evidence="3" id="KW-0238">DNA-binding</keyword>
<accession>A0A9Q0L1G6</accession>
<sequence length="189" mass="21987">MVFIGQQKVEPSLNKEFKNHWEALKEMVAMELESLGINIHAVSNNQEETKEWIIRKKHRPVEIERQNKKKKKMENSSILESRKKMKITQMKDARPQPTLATMPGHLWNAINEYGGDDVMWVIEKTLTATDVSWDHNRLSIPENQVRSEKFLTDVERRHASQKEIPVDVLVLGMGGEESELWSMVLKDGR</sequence>
<dbReference type="EMBL" id="JAMYWD010000001">
    <property type="protein sequence ID" value="KAJ4980612.1"/>
    <property type="molecule type" value="Genomic_DNA"/>
</dbReference>
<dbReference type="Proteomes" id="UP001141806">
    <property type="component" value="Unassembled WGS sequence"/>
</dbReference>
<evidence type="ECO:0000256" key="4">
    <source>
        <dbReference type="ARBA" id="ARBA00023163"/>
    </source>
</evidence>
<dbReference type="PANTHER" id="PTHR31541:SF25">
    <property type="entry name" value="GAMMA-GLIADIN B"/>
    <property type="match status" value="1"/>
</dbReference>
<evidence type="ECO:0000256" key="3">
    <source>
        <dbReference type="ARBA" id="ARBA00023125"/>
    </source>
</evidence>
<dbReference type="PANTHER" id="PTHR31541">
    <property type="entry name" value="B3 DOMAIN PLANT PROTEIN-RELATED"/>
    <property type="match status" value="1"/>
</dbReference>
<evidence type="ECO:0000256" key="1">
    <source>
        <dbReference type="ARBA" id="ARBA00004123"/>
    </source>
</evidence>
<dbReference type="Pfam" id="PF03754">
    <property type="entry name" value="At2g31720-like"/>
    <property type="match status" value="1"/>
</dbReference>
<evidence type="ECO:0000256" key="5">
    <source>
        <dbReference type="ARBA" id="ARBA00023242"/>
    </source>
</evidence>
<evidence type="ECO:0000313" key="7">
    <source>
        <dbReference type="Proteomes" id="UP001141806"/>
    </source>
</evidence>
<organism evidence="6 7">
    <name type="scientific">Protea cynaroides</name>
    <dbReference type="NCBI Taxonomy" id="273540"/>
    <lineage>
        <taxon>Eukaryota</taxon>
        <taxon>Viridiplantae</taxon>
        <taxon>Streptophyta</taxon>
        <taxon>Embryophyta</taxon>
        <taxon>Tracheophyta</taxon>
        <taxon>Spermatophyta</taxon>
        <taxon>Magnoliopsida</taxon>
        <taxon>Proteales</taxon>
        <taxon>Proteaceae</taxon>
        <taxon>Protea</taxon>
    </lineage>
</organism>
<keyword evidence="4" id="KW-0804">Transcription</keyword>
<dbReference type="OrthoDB" id="1090008at2759"/>